<organism evidence="2 3">
    <name type="scientific">Burkholderia dolosa</name>
    <dbReference type="NCBI Taxonomy" id="152500"/>
    <lineage>
        <taxon>Bacteria</taxon>
        <taxon>Pseudomonadati</taxon>
        <taxon>Pseudomonadota</taxon>
        <taxon>Betaproteobacteria</taxon>
        <taxon>Burkholderiales</taxon>
        <taxon>Burkholderiaceae</taxon>
        <taxon>Burkholderia</taxon>
        <taxon>Burkholderia cepacia complex</taxon>
    </lineage>
</organism>
<sequence length="181" mass="20049">MSAAELVDGYLRFFVVPLWLAAGFADWLCHRRSHIESTSGIRESLLHVAQLTEIGIPLLAALLLEIDLIVIALMAVGFVLHEFTALADVSFAVSRRNVSPLEQHIHSFLEILPLVAMTLVGWVVLPGLLRDGIHAADFALRWRPVDGVYIVVLLAAVFVFAVVPYAEECVRGWRVAWQRAG</sequence>
<keyword evidence="1" id="KW-0472">Membrane</keyword>
<reference evidence="2 3" key="1">
    <citation type="submission" date="2021-02" db="EMBL/GenBank/DDBJ databases">
        <title>FDA dAtabase for Regulatory Grade micrObial Sequences (FDA-ARGOS): Supporting development and validation of Infectious Disease Dx tests.</title>
        <authorList>
            <person name="Minogue T."/>
            <person name="Wolcott M."/>
            <person name="Wasieloski L."/>
            <person name="Aguilar W."/>
            <person name="Moore D."/>
            <person name="Jaissle J."/>
            <person name="Tallon L."/>
            <person name="Sadzewicz L."/>
            <person name="Zhao X."/>
            <person name="Boylan J."/>
            <person name="Ott S."/>
            <person name="Bowen H."/>
            <person name="Vavikolanu K."/>
            <person name="Mehta A."/>
            <person name="Aluvathingal J."/>
            <person name="Nadendla S."/>
            <person name="Yan Y."/>
            <person name="Sichtig H."/>
        </authorList>
    </citation>
    <scope>NUCLEOTIDE SEQUENCE [LARGE SCALE GENOMIC DNA]</scope>
    <source>
        <strain evidence="2 3">FDAARGOS_1272</strain>
    </source>
</reference>
<accession>A0A892IJ93</accession>
<dbReference type="RefSeq" id="WP_035975716.1">
    <property type="nucleotide sequence ID" value="NZ_CP033839.1"/>
</dbReference>
<keyword evidence="1" id="KW-1133">Transmembrane helix</keyword>
<feature type="transmembrane region" description="Helical" evidence="1">
    <location>
        <begin position="12"/>
        <end position="29"/>
    </location>
</feature>
<feature type="transmembrane region" description="Helical" evidence="1">
    <location>
        <begin position="105"/>
        <end position="128"/>
    </location>
</feature>
<dbReference type="EMBL" id="CP069484">
    <property type="protein sequence ID" value="QRO81351.1"/>
    <property type="molecule type" value="Genomic_DNA"/>
</dbReference>
<keyword evidence="3" id="KW-1185">Reference proteome</keyword>
<dbReference type="AlphaFoldDB" id="A0A892IJ93"/>
<gene>
    <name evidence="2" type="ORF">I6K02_26695</name>
</gene>
<dbReference type="Proteomes" id="UP000625568">
    <property type="component" value="Chromosome 3"/>
</dbReference>
<proteinExistence type="predicted"/>
<evidence type="ECO:0000313" key="2">
    <source>
        <dbReference type="EMBL" id="QRO81351.1"/>
    </source>
</evidence>
<protein>
    <submittedName>
        <fullName evidence="2">Diguanylate cyclase</fullName>
    </submittedName>
</protein>
<evidence type="ECO:0000256" key="1">
    <source>
        <dbReference type="SAM" id="Phobius"/>
    </source>
</evidence>
<evidence type="ECO:0000313" key="3">
    <source>
        <dbReference type="Proteomes" id="UP000625568"/>
    </source>
</evidence>
<name>A0A892IJ93_9BURK</name>
<keyword evidence="1" id="KW-0812">Transmembrane</keyword>
<feature type="transmembrane region" description="Helical" evidence="1">
    <location>
        <begin position="148"/>
        <end position="166"/>
    </location>
</feature>